<keyword evidence="7" id="KW-1185">Reference proteome</keyword>
<evidence type="ECO:0000313" key="7">
    <source>
        <dbReference type="Proteomes" id="UP000215335"/>
    </source>
</evidence>
<evidence type="ECO:0000259" key="5">
    <source>
        <dbReference type="PROSITE" id="PS50125"/>
    </source>
</evidence>
<feature type="non-terminal residue" evidence="6">
    <location>
        <position position="1"/>
    </location>
</feature>
<dbReference type="Proteomes" id="UP000215335">
    <property type="component" value="Unassembled WGS sequence"/>
</dbReference>
<dbReference type="PROSITE" id="PS50125">
    <property type="entry name" value="GUANYLATE_CYCLASE_2"/>
    <property type="match status" value="1"/>
</dbReference>
<feature type="domain" description="Guanylate cyclase" evidence="5">
    <location>
        <begin position="269"/>
        <end position="306"/>
    </location>
</feature>
<dbReference type="SUPFAM" id="SSF55073">
    <property type="entry name" value="Nucleotide cyclase"/>
    <property type="match status" value="1"/>
</dbReference>
<organism evidence="6 7">
    <name type="scientific">Trichomalopsis sarcophagae</name>
    <dbReference type="NCBI Taxonomy" id="543379"/>
    <lineage>
        <taxon>Eukaryota</taxon>
        <taxon>Metazoa</taxon>
        <taxon>Ecdysozoa</taxon>
        <taxon>Arthropoda</taxon>
        <taxon>Hexapoda</taxon>
        <taxon>Insecta</taxon>
        <taxon>Pterygota</taxon>
        <taxon>Neoptera</taxon>
        <taxon>Endopterygota</taxon>
        <taxon>Hymenoptera</taxon>
        <taxon>Apocrita</taxon>
        <taxon>Proctotrupomorpha</taxon>
        <taxon>Chalcidoidea</taxon>
        <taxon>Pteromalidae</taxon>
        <taxon>Pteromalinae</taxon>
        <taxon>Trichomalopsis</taxon>
    </lineage>
</organism>
<proteinExistence type="predicted"/>
<dbReference type="EMBL" id="NNAY01003676">
    <property type="protein sequence ID" value="OXU19014.1"/>
    <property type="molecule type" value="Genomic_DNA"/>
</dbReference>
<dbReference type="SUPFAM" id="SSF52540">
    <property type="entry name" value="P-loop containing nucleoside triphosphate hydrolases"/>
    <property type="match status" value="1"/>
</dbReference>
<dbReference type="FunFam" id="3.30.70.1230:FF:000017">
    <property type="entry name" value="Adenylate cyclase type 10"/>
    <property type="match status" value="1"/>
</dbReference>
<dbReference type="InterPro" id="IPR001054">
    <property type="entry name" value="A/G_cyclase"/>
</dbReference>
<dbReference type="GO" id="GO:0005524">
    <property type="term" value="F:ATP binding"/>
    <property type="evidence" value="ECO:0007669"/>
    <property type="project" value="UniProtKB-KW"/>
</dbReference>
<keyword evidence="3" id="KW-0456">Lyase</keyword>
<feature type="region of interest" description="Disordered" evidence="4">
    <location>
        <begin position="88"/>
        <end position="113"/>
    </location>
</feature>
<dbReference type="InterPro" id="IPR027417">
    <property type="entry name" value="P-loop_NTPase"/>
</dbReference>
<dbReference type="STRING" id="543379.A0A232EKX4"/>
<dbReference type="InterPro" id="IPR029787">
    <property type="entry name" value="Nucleotide_cyclase"/>
</dbReference>
<keyword evidence="1" id="KW-0547">Nucleotide-binding</keyword>
<dbReference type="PANTHER" id="PTHR16305">
    <property type="entry name" value="TESTICULAR SOLUBLE ADENYLYL CYCLASE"/>
    <property type="match status" value="1"/>
</dbReference>
<protein>
    <recommendedName>
        <fullName evidence="5">Guanylate cyclase domain-containing protein</fullName>
    </recommendedName>
</protein>
<dbReference type="PANTHER" id="PTHR16305:SF28">
    <property type="entry name" value="GUANYLATE CYCLASE DOMAIN-CONTAINING PROTEIN"/>
    <property type="match status" value="1"/>
</dbReference>
<feature type="compositionally biased region" description="Low complexity" evidence="4">
    <location>
        <begin position="89"/>
        <end position="113"/>
    </location>
</feature>
<evidence type="ECO:0000256" key="3">
    <source>
        <dbReference type="ARBA" id="ARBA00023239"/>
    </source>
</evidence>
<name>A0A232EKX4_9HYME</name>
<gene>
    <name evidence="6" type="ORF">TSAR_000843</name>
</gene>
<evidence type="ECO:0000256" key="1">
    <source>
        <dbReference type="ARBA" id="ARBA00022741"/>
    </source>
</evidence>
<dbReference type="GO" id="GO:0009190">
    <property type="term" value="P:cyclic nucleotide biosynthetic process"/>
    <property type="evidence" value="ECO:0007669"/>
    <property type="project" value="InterPro"/>
</dbReference>
<keyword evidence="2" id="KW-0067">ATP-binding</keyword>
<dbReference type="CDD" id="cd07302">
    <property type="entry name" value="CHD"/>
    <property type="match status" value="1"/>
</dbReference>
<dbReference type="GO" id="GO:0005737">
    <property type="term" value="C:cytoplasm"/>
    <property type="evidence" value="ECO:0007669"/>
    <property type="project" value="TreeGrafter"/>
</dbReference>
<dbReference type="GO" id="GO:0004016">
    <property type="term" value="F:adenylate cyclase activity"/>
    <property type="evidence" value="ECO:0007669"/>
    <property type="project" value="TreeGrafter"/>
</dbReference>
<sequence length="1572" mass="178056">KLAIASGKTYFTSIGDAATASYYIITGKPVWEVKFAEGLCRGGDILVAPSCWQWVNPNEYIYETLPDGVHTLIVSLSVLWDNAKDSYTDDNVSSSSSSSNSDISNSSSSNDPSLTSSLFYRFSAMNEKSSENTTDYSLRLKVIKAAKAKINNELRSYIQRPVIRSVEMDEPLEYLTEIRQVVIVFVNIITEEMNRKTLIKLVNAAFLFVCSIVGEMQGCVNKTSLFDKDLIFLCIFGLRGDKHELESQIGLRCASKLRRGLVKFQHVRSVTVGVTTGMTYCGVVGHVLRREYTVIGMAVNKAARLMCAYVDKVVCDRESFLLSHLEAKHFILQEAKHLKGITNVGPVYEFSEQMTSSDHELSVNKYPILGRDAELETFYKMLQRLLGTSEVQENTDQDDEHKTNILIIRGEPRTGKTRLVEEMSHITPNHVPVNYISLAPHDNQLPYVLLRLIFYVPLEVSEDTPGREKQKKLSSCFTENDRSNLCSLNHVFNVNFKMAPEYSKLDGRARRKNLKKLLAHLTRKCFNVLWVIIIDDAELADNESISLFRTVAKLKNVFFVLTYGNKLSKAYTIPSRIANDARIIDLSGLDKWYHAALACQVMNVLAIPADLEKAIQERSSGNPGWIESYLISLLQSAGVVIKSTTRKQIIEMGLVAPSTNMLKSYDQLGFQMVNHSALPLHTPERAIAITYGKCISRDSRTDSGNDGEYEDESYCNVCTLTSNFVLEDIYTDATIDTILLKLYDSLTPLDQLLLKCAAVLGEIVDRKMLEKLMQGTPERDIGISLVKLFELRIIGCAVGDFSRSPGPAMLFKRVHDPNLNIQVRCGCRGIEVPEALSDLPNYASCGLMRFKLNMFRETTYRLLTENQKVEFHSKALRYLQQNTRRCASCGGGQFSRLLGESALNEIGMGKGKRAESASNELRSSLASETEEAIRDFNAARAENTKADESSSSLSLFQMCRPIEKSPTRTFSSQDFTDCECDLRLLTAYTHVMEHCRGIGVKTLLLVAILEFVEVCLSTLNIPQATKLLAEADELVDTIYNTAEDELIVLPYLKGKIQTLRGRCFLESGLIAEAMKCFEATTRIMHYSFPTNSILIKLKSVYLLEQQRLALTCLRSFKVGVIDAADAANYNDQFASCLAQMFIVYRLKGMLEHARLAAIWGLNAALESSKDFFVLCTSYANMMITAHNYRYTSIIPSLETDAINLCNERKDSIELEELNAVAELYTRIFFSRWLRGLTEEASSIGFIAARLAHAIRSVNLKLIILPRLVQLLISKCRYGEAVSMLQELGILYTSQSHNKNTFAYHIAEFISHNDMDQSGRTWYCALCMDLLLESGISVLTLTDCEQFYQQESSKIMNLRDSEAAKRFFTCMWLWRVSRSYSFFFLNHSFDDNSRRYVRVGDWEAAAVWRSRKCDDSLLDEYTVTAAVSVLKKLEGLIICYVFKLDNKNARDALRVLSDIKETFQVIENLRKVVKIVQPRYLLMKAYYKMARFRTKSGLELLQKSKSLSKEIGTPMILNWADHCEKSWTGSLSLIQQDFWREQCAMDRRVDWHEVDIQNRKLLPYTLPLPKIQL</sequence>
<evidence type="ECO:0000256" key="2">
    <source>
        <dbReference type="ARBA" id="ARBA00022840"/>
    </source>
</evidence>
<evidence type="ECO:0000256" key="4">
    <source>
        <dbReference type="SAM" id="MobiDB-lite"/>
    </source>
</evidence>
<dbReference type="GO" id="GO:0035556">
    <property type="term" value="P:intracellular signal transduction"/>
    <property type="evidence" value="ECO:0007669"/>
    <property type="project" value="InterPro"/>
</dbReference>
<evidence type="ECO:0000313" key="6">
    <source>
        <dbReference type="EMBL" id="OXU19014.1"/>
    </source>
</evidence>
<dbReference type="OrthoDB" id="194468at2759"/>
<dbReference type="Gene3D" id="3.30.70.1230">
    <property type="entry name" value="Nucleotide cyclase"/>
    <property type="match status" value="1"/>
</dbReference>
<comment type="caution">
    <text evidence="6">The sequence shown here is derived from an EMBL/GenBank/DDBJ whole genome shotgun (WGS) entry which is preliminary data.</text>
</comment>
<reference evidence="6 7" key="1">
    <citation type="journal article" date="2017" name="Curr. Biol.">
        <title>The Evolution of Venom by Co-option of Single-Copy Genes.</title>
        <authorList>
            <person name="Martinson E.O."/>
            <person name="Mrinalini"/>
            <person name="Kelkar Y.D."/>
            <person name="Chang C.H."/>
            <person name="Werren J.H."/>
        </authorList>
    </citation>
    <scope>NUCLEOTIDE SEQUENCE [LARGE SCALE GENOMIC DNA]</scope>
    <source>
        <strain evidence="6 7">Alberta</strain>
        <tissue evidence="6">Whole body</tissue>
    </source>
</reference>
<accession>A0A232EKX4</accession>